<keyword evidence="4" id="KW-1185">Reference proteome</keyword>
<evidence type="ECO:0000256" key="1">
    <source>
        <dbReference type="SAM" id="MobiDB-lite"/>
    </source>
</evidence>
<dbReference type="Gene3D" id="2.30.30.830">
    <property type="match status" value="1"/>
</dbReference>
<proteinExistence type="predicted"/>
<reference evidence="3 4" key="1">
    <citation type="submission" date="2024-04" db="EMBL/GenBank/DDBJ databases">
        <title>Novel species of the genus Ideonella isolated from streams.</title>
        <authorList>
            <person name="Lu H."/>
        </authorList>
    </citation>
    <scope>NUCLEOTIDE SEQUENCE [LARGE SCALE GENOMIC DNA]</scope>
    <source>
        <strain evidence="3 4">BYS139W</strain>
    </source>
</reference>
<feature type="signal peptide" evidence="2">
    <location>
        <begin position="1"/>
        <end position="27"/>
    </location>
</feature>
<dbReference type="EMBL" id="JBBUTF010000002">
    <property type="protein sequence ID" value="MEK8024684.1"/>
    <property type="molecule type" value="Genomic_DNA"/>
</dbReference>
<sequence length="190" mass="21192">MRRARKAWVDGRPAAGLLVVLACAALAGCGADQEELQAWMDQQRREVKPSVEPLEPPKKFSPEPYDGALSVDPFNPQKMEVALKQETRQTSALLAAEQRRRREPLEAFPLDGMSMVGSLRSRGGPVALLRVEGLLYQVKPGDYIGQNFGKVVRVGETELELREVVQDAAGEWVERRSTLQLQEQGQEKVR</sequence>
<keyword evidence="2" id="KW-0732">Signal</keyword>
<feature type="region of interest" description="Disordered" evidence="1">
    <location>
        <begin position="42"/>
        <end position="67"/>
    </location>
</feature>
<dbReference type="RefSeq" id="WP_341372461.1">
    <property type="nucleotide sequence ID" value="NZ_JBBUTF010000002.1"/>
</dbReference>
<evidence type="ECO:0000313" key="4">
    <source>
        <dbReference type="Proteomes" id="UP001368500"/>
    </source>
</evidence>
<dbReference type="PIRSF" id="PIRSF016481">
    <property type="entry name" value="Pilus_assembly_PilP"/>
    <property type="match status" value="1"/>
</dbReference>
<feature type="chain" id="PRO_5045531060" evidence="2">
    <location>
        <begin position="28"/>
        <end position="190"/>
    </location>
</feature>
<accession>A0ABU9B499</accession>
<evidence type="ECO:0000313" key="3">
    <source>
        <dbReference type="EMBL" id="MEK8024684.1"/>
    </source>
</evidence>
<comment type="caution">
    <text evidence="3">The sequence shown here is derived from an EMBL/GenBank/DDBJ whole genome shotgun (WGS) entry which is preliminary data.</text>
</comment>
<organism evidence="3 4">
    <name type="scientific">Pseudaquabacterium rugosum</name>
    <dbReference type="NCBI Taxonomy" id="2984194"/>
    <lineage>
        <taxon>Bacteria</taxon>
        <taxon>Pseudomonadati</taxon>
        <taxon>Pseudomonadota</taxon>
        <taxon>Betaproteobacteria</taxon>
        <taxon>Burkholderiales</taxon>
        <taxon>Sphaerotilaceae</taxon>
        <taxon>Pseudaquabacterium</taxon>
    </lineage>
</organism>
<name>A0ABU9B499_9BURK</name>
<feature type="compositionally biased region" description="Basic and acidic residues" evidence="1">
    <location>
        <begin position="42"/>
        <end position="61"/>
    </location>
</feature>
<dbReference type="InterPro" id="IPR007446">
    <property type="entry name" value="PilP"/>
</dbReference>
<dbReference type="PROSITE" id="PS51257">
    <property type="entry name" value="PROKAR_LIPOPROTEIN"/>
    <property type="match status" value="1"/>
</dbReference>
<evidence type="ECO:0000256" key="2">
    <source>
        <dbReference type="SAM" id="SignalP"/>
    </source>
</evidence>
<protein>
    <submittedName>
        <fullName evidence="3">Pilus assembly protein PilP</fullName>
    </submittedName>
</protein>
<dbReference type="Pfam" id="PF04351">
    <property type="entry name" value="PilP"/>
    <property type="match status" value="1"/>
</dbReference>
<dbReference type="Proteomes" id="UP001368500">
    <property type="component" value="Unassembled WGS sequence"/>
</dbReference>
<gene>
    <name evidence="3" type="ORF">AACH11_01720</name>
</gene>